<organism evidence="1 2">
    <name type="scientific">Yoonia sediminilitoris</name>
    <dbReference type="NCBI Taxonomy" id="1286148"/>
    <lineage>
        <taxon>Bacteria</taxon>
        <taxon>Pseudomonadati</taxon>
        <taxon>Pseudomonadota</taxon>
        <taxon>Alphaproteobacteria</taxon>
        <taxon>Rhodobacterales</taxon>
        <taxon>Paracoccaceae</taxon>
        <taxon>Yoonia</taxon>
    </lineage>
</organism>
<dbReference type="NCBIfam" id="TIGR02548">
    <property type="entry name" value="casB_cse2"/>
    <property type="match status" value="1"/>
</dbReference>
<comment type="caution">
    <text evidence="1">The sequence shown here is derived from an EMBL/GenBank/DDBJ whole genome shotgun (WGS) entry which is preliminary data.</text>
</comment>
<dbReference type="OrthoDB" id="7279660at2"/>
<dbReference type="InterPro" id="IPR013382">
    <property type="entry name" value="CRISPR-assoc_prot_Cse2"/>
</dbReference>
<proteinExistence type="predicted"/>
<sequence length="157" mass="17701">MSDKGKAILKWWSAELERDTAHGRRLAATLRRAGPVAAMSEPKVHELARELGIKDAEKLVRLVSLLAEVRENVPQTLAKVLGGHDPDLSQLRFQKLMRAEGDELINGLRRAIKIAGHRCNVAALGEDLMFWSDQTRMTWCFHYFGAEAPNQFSEETH</sequence>
<dbReference type="Gene3D" id="1.10.520.40">
    <property type="entry name" value="CRISPR-associated protein Cse2"/>
    <property type="match status" value="1"/>
</dbReference>
<dbReference type="Proteomes" id="UP000244523">
    <property type="component" value="Unassembled WGS sequence"/>
</dbReference>
<evidence type="ECO:0000313" key="2">
    <source>
        <dbReference type="Proteomes" id="UP000244523"/>
    </source>
</evidence>
<gene>
    <name evidence="1" type="ORF">C8N45_11815</name>
</gene>
<dbReference type="EMBL" id="QBUD01000018">
    <property type="protein sequence ID" value="PUB10536.1"/>
    <property type="molecule type" value="Genomic_DNA"/>
</dbReference>
<name>A0A2T6K767_9RHOB</name>
<evidence type="ECO:0000313" key="1">
    <source>
        <dbReference type="EMBL" id="PUB10536.1"/>
    </source>
</evidence>
<dbReference type="RefSeq" id="WP_108388641.1">
    <property type="nucleotide sequence ID" value="NZ_QBUD01000018.1"/>
</dbReference>
<dbReference type="InterPro" id="IPR038287">
    <property type="entry name" value="Cse2_sf"/>
</dbReference>
<dbReference type="Pfam" id="PF09485">
    <property type="entry name" value="CRISPR_Cse2"/>
    <property type="match status" value="1"/>
</dbReference>
<dbReference type="AlphaFoldDB" id="A0A2T6K767"/>
<reference evidence="1 2" key="1">
    <citation type="submission" date="2018-04" db="EMBL/GenBank/DDBJ databases">
        <title>Genomic Encyclopedia of Archaeal and Bacterial Type Strains, Phase II (KMG-II): from individual species to whole genera.</title>
        <authorList>
            <person name="Goeker M."/>
        </authorList>
    </citation>
    <scope>NUCLEOTIDE SEQUENCE [LARGE SCALE GENOMIC DNA]</scope>
    <source>
        <strain evidence="1 2">DSM 29955</strain>
    </source>
</reference>
<keyword evidence="2" id="KW-1185">Reference proteome</keyword>
<protein>
    <submittedName>
        <fullName evidence="1">CRISPR system Cascade subunit CasB</fullName>
    </submittedName>
</protein>
<accession>A0A2T6K767</accession>